<sequence>MRSIKTKIAITVSSLFLAILLTASFIIYGIAYNTIENETTSKMQVSAEKYAEYINGWMDGQGKILNEIKSNIEGRKQLDDAELLDYLKSKLKSNPSTTDVYMGFKDKKMLDGSGWTAPADYDPTQRVWYKTALANKALTYTEPFFDKATQKIVASISVPISFNGEVIGVLSTDINLGTLTDVLNKAKPIDNSYAFLIDQNNNIMLHPNKDFQPTEKENKNLSDIFNGNYMKIIENSSTKLLTLKDYDGVNKYFISSKVQVSKWTIGFAVPTDEFKKPLNSLILCFAIIIIVAIILSVSFSIIIGNRLAKPILDLSKLIDDTKNLNLIYNQRYEYILKDKTEIGTIGKSIIDLRNQLRSIVGELNHNSKEIVDFTSDVAESAKETTQSIEAVTKAVVEIAEGSTVQAQNATSGVEKLGGLADKISTIVSSAEKLKLNSISTEGITNNGAKSTNLLSSNLRESSNSADQAFKNISLLSEKSDSIGEIVNTIESIAAQINLLALNAAIEAARAGESGRGFAVVAEEVRKLAEQTSISTKDISNMIKEIQDEISIANNNMGNAQNLSKEANLSMIETEKSFETIRNSTMKITTQIDELISKITEVDKDKIHVMSSIEEIMAVSEESAAASEEVSASMEEQTSAMTVISDNTDNLKQISNKLAEVVSRFKI</sequence>
<dbReference type="RefSeq" id="WP_200270604.1">
    <property type="nucleotide sequence ID" value="NZ_JAENHN010000042.1"/>
</dbReference>
<keyword evidence="12" id="KW-1185">Reference proteome</keyword>
<reference evidence="12" key="1">
    <citation type="submission" date="2021-01" db="EMBL/GenBank/DDBJ databases">
        <title>Genome public.</title>
        <authorList>
            <person name="Liu C."/>
            <person name="Sun Q."/>
        </authorList>
    </citation>
    <scope>NUCLEOTIDE SEQUENCE [LARGE SCALE GENOMIC DNA]</scope>
    <source>
        <strain evidence="12">YIM B02505</strain>
    </source>
</reference>
<evidence type="ECO:0000313" key="11">
    <source>
        <dbReference type="EMBL" id="MBK1811917.1"/>
    </source>
</evidence>
<dbReference type="Pfam" id="PF00015">
    <property type="entry name" value="MCPsignal"/>
    <property type="match status" value="1"/>
</dbReference>
<gene>
    <name evidence="11" type="ORF">JHL18_14945</name>
</gene>
<comment type="caution">
    <text evidence="11">The sequence shown here is derived from an EMBL/GenBank/DDBJ whole genome shotgun (WGS) entry which is preliminary data.</text>
</comment>
<evidence type="ECO:0000256" key="2">
    <source>
        <dbReference type="ARBA" id="ARBA00022475"/>
    </source>
</evidence>
<dbReference type="SMART" id="SM00283">
    <property type="entry name" value="MA"/>
    <property type="match status" value="1"/>
</dbReference>
<evidence type="ECO:0000256" key="8">
    <source>
        <dbReference type="PROSITE-ProRule" id="PRU00284"/>
    </source>
</evidence>
<dbReference type="PANTHER" id="PTHR32089">
    <property type="entry name" value="METHYL-ACCEPTING CHEMOTAXIS PROTEIN MCPB"/>
    <property type="match status" value="1"/>
</dbReference>
<dbReference type="Gene3D" id="3.30.450.20">
    <property type="entry name" value="PAS domain"/>
    <property type="match status" value="2"/>
</dbReference>
<evidence type="ECO:0000256" key="7">
    <source>
        <dbReference type="ARBA" id="ARBA00023224"/>
    </source>
</evidence>
<dbReference type="CDD" id="cd12912">
    <property type="entry name" value="PDC2_MCP_like"/>
    <property type="match status" value="1"/>
</dbReference>
<dbReference type="Gene3D" id="1.10.287.950">
    <property type="entry name" value="Methyl-accepting chemotaxis protein"/>
    <property type="match status" value="1"/>
</dbReference>
<keyword evidence="2" id="KW-1003">Cell membrane</keyword>
<dbReference type="SUPFAM" id="SSF103190">
    <property type="entry name" value="Sensory domain-like"/>
    <property type="match status" value="1"/>
</dbReference>
<dbReference type="CDD" id="cd11386">
    <property type="entry name" value="MCP_signal"/>
    <property type="match status" value="1"/>
</dbReference>
<comment type="subcellular location">
    <subcellularLocation>
        <location evidence="1">Cell membrane</location>
        <topology evidence="1">Multi-pass membrane protein</topology>
    </subcellularLocation>
</comment>
<evidence type="ECO:0000256" key="9">
    <source>
        <dbReference type="SAM" id="Phobius"/>
    </source>
</evidence>
<dbReference type="InterPro" id="IPR004089">
    <property type="entry name" value="MCPsignal_dom"/>
</dbReference>
<dbReference type="Proteomes" id="UP000596739">
    <property type="component" value="Unassembled WGS sequence"/>
</dbReference>
<evidence type="ECO:0000259" key="10">
    <source>
        <dbReference type="PROSITE" id="PS50111"/>
    </source>
</evidence>
<protein>
    <submittedName>
        <fullName evidence="11">Methyl-accepting chemotaxis protein</fullName>
    </submittedName>
</protein>
<evidence type="ECO:0000256" key="6">
    <source>
        <dbReference type="ARBA" id="ARBA00023136"/>
    </source>
</evidence>
<dbReference type="CDD" id="cd12913">
    <property type="entry name" value="PDC1_MCP_like"/>
    <property type="match status" value="1"/>
</dbReference>
<name>A0ABS1ERB7_9CLOT</name>
<dbReference type="Pfam" id="PF02743">
    <property type="entry name" value="dCache_1"/>
    <property type="match status" value="1"/>
</dbReference>
<evidence type="ECO:0000256" key="4">
    <source>
        <dbReference type="ARBA" id="ARBA00022692"/>
    </source>
</evidence>
<keyword evidence="6 9" id="KW-0472">Membrane</keyword>
<keyword evidence="7 8" id="KW-0807">Transducer</keyword>
<organism evidence="11 12">
    <name type="scientific">Clostridium yunnanense</name>
    <dbReference type="NCBI Taxonomy" id="2800325"/>
    <lineage>
        <taxon>Bacteria</taxon>
        <taxon>Bacillati</taxon>
        <taxon>Bacillota</taxon>
        <taxon>Clostridia</taxon>
        <taxon>Eubacteriales</taxon>
        <taxon>Clostridiaceae</taxon>
        <taxon>Clostridium</taxon>
    </lineage>
</organism>
<evidence type="ECO:0000256" key="1">
    <source>
        <dbReference type="ARBA" id="ARBA00004651"/>
    </source>
</evidence>
<feature type="domain" description="Methyl-accepting transducer" evidence="10">
    <location>
        <begin position="380"/>
        <end position="637"/>
    </location>
</feature>
<keyword evidence="4 9" id="KW-0812">Transmembrane</keyword>
<feature type="transmembrane region" description="Helical" evidence="9">
    <location>
        <begin position="280"/>
        <end position="303"/>
    </location>
</feature>
<dbReference type="EMBL" id="JAENHN010000042">
    <property type="protein sequence ID" value="MBK1811917.1"/>
    <property type="molecule type" value="Genomic_DNA"/>
</dbReference>
<dbReference type="PANTHER" id="PTHR32089:SF112">
    <property type="entry name" value="LYSOZYME-LIKE PROTEIN-RELATED"/>
    <property type="match status" value="1"/>
</dbReference>
<dbReference type="PROSITE" id="PS50111">
    <property type="entry name" value="CHEMOTAXIS_TRANSDUC_2"/>
    <property type="match status" value="1"/>
</dbReference>
<evidence type="ECO:0000313" key="12">
    <source>
        <dbReference type="Proteomes" id="UP000596739"/>
    </source>
</evidence>
<dbReference type="SUPFAM" id="SSF58104">
    <property type="entry name" value="Methyl-accepting chemotaxis protein (MCP) signaling domain"/>
    <property type="match status" value="1"/>
</dbReference>
<dbReference type="InterPro" id="IPR033479">
    <property type="entry name" value="dCache_1"/>
</dbReference>
<proteinExistence type="predicted"/>
<evidence type="ECO:0000256" key="5">
    <source>
        <dbReference type="ARBA" id="ARBA00022989"/>
    </source>
</evidence>
<keyword evidence="5 9" id="KW-1133">Transmembrane helix</keyword>
<evidence type="ECO:0000256" key="3">
    <source>
        <dbReference type="ARBA" id="ARBA00022500"/>
    </source>
</evidence>
<dbReference type="InterPro" id="IPR029151">
    <property type="entry name" value="Sensor-like_sf"/>
</dbReference>
<accession>A0ABS1ERB7</accession>
<keyword evidence="3" id="KW-0145">Chemotaxis</keyword>